<evidence type="ECO:0000313" key="2">
    <source>
        <dbReference type="Proteomes" id="UP001310022"/>
    </source>
</evidence>
<gene>
    <name evidence="1" type="ORF">PEDI_29120</name>
</gene>
<name>A0AAN4W1U3_9BACT</name>
<dbReference type="EMBL" id="BQKE01000001">
    <property type="protein sequence ID" value="GJM62360.1"/>
    <property type="molecule type" value="Genomic_DNA"/>
</dbReference>
<comment type="caution">
    <text evidence="1">The sequence shown here is derived from an EMBL/GenBank/DDBJ whole genome shotgun (WGS) entry which is preliminary data.</text>
</comment>
<protein>
    <submittedName>
        <fullName evidence="1">Uncharacterized protein</fullName>
    </submittedName>
</protein>
<sequence length="59" mass="6760">MFKPSFGCMAEKGRNFSCSKFFPREQMKVEKASLPKSGLLTNQQYSIIDLKINCLRRVG</sequence>
<dbReference type="Proteomes" id="UP001310022">
    <property type="component" value="Unassembled WGS sequence"/>
</dbReference>
<evidence type="ECO:0000313" key="1">
    <source>
        <dbReference type="EMBL" id="GJM62360.1"/>
    </source>
</evidence>
<organism evidence="1 2">
    <name type="scientific">Persicobacter diffluens</name>
    <dbReference type="NCBI Taxonomy" id="981"/>
    <lineage>
        <taxon>Bacteria</taxon>
        <taxon>Pseudomonadati</taxon>
        <taxon>Bacteroidota</taxon>
        <taxon>Cytophagia</taxon>
        <taxon>Cytophagales</taxon>
        <taxon>Persicobacteraceae</taxon>
        <taxon>Persicobacter</taxon>
    </lineage>
</organism>
<keyword evidence="2" id="KW-1185">Reference proteome</keyword>
<reference evidence="1 2" key="1">
    <citation type="submission" date="2021-12" db="EMBL/GenBank/DDBJ databases">
        <title>Genome sequencing of bacteria with rrn-lacking chromosome and rrn-plasmid.</title>
        <authorList>
            <person name="Anda M."/>
            <person name="Iwasaki W."/>
        </authorList>
    </citation>
    <scope>NUCLEOTIDE SEQUENCE [LARGE SCALE GENOMIC DNA]</scope>
    <source>
        <strain evidence="1 2">NBRC 15940</strain>
    </source>
</reference>
<proteinExistence type="predicted"/>
<accession>A0AAN4W1U3</accession>
<dbReference type="AlphaFoldDB" id="A0AAN4W1U3"/>